<dbReference type="Proteomes" id="UP001221558">
    <property type="component" value="Chromosome"/>
</dbReference>
<dbReference type="CDD" id="cd00158">
    <property type="entry name" value="RHOD"/>
    <property type="match status" value="1"/>
</dbReference>
<dbReference type="RefSeq" id="WP_274268938.1">
    <property type="nucleotide sequence ID" value="NZ_CP117880.1"/>
</dbReference>
<organism evidence="2 3">
    <name type="scientific">Sphingobacterium oryzagri</name>
    <dbReference type="NCBI Taxonomy" id="3025669"/>
    <lineage>
        <taxon>Bacteria</taxon>
        <taxon>Pseudomonadati</taxon>
        <taxon>Bacteroidota</taxon>
        <taxon>Sphingobacteriia</taxon>
        <taxon>Sphingobacteriales</taxon>
        <taxon>Sphingobacteriaceae</taxon>
        <taxon>Sphingobacterium</taxon>
    </lineage>
</organism>
<name>A0ABY7WSE8_9SPHI</name>
<gene>
    <name evidence="2" type="ORF">PQ465_07580</name>
</gene>
<reference evidence="2 3" key="1">
    <citation type="submission" date="2023-02" db="EMBL/GenBank/DDBJ databases">
        <title>Genome sequence of Sphingobacterium sp. KACC 22765.</title>
        <authorList>
            <person name="Kim S."/>
            <person name="Heo J."/>
            <person name="Kwon S.-W."/>
        </authorList>
    </citation>
    <scope>NUCLEOTIDE SEQUENCE [LARGE SCALE GENOMIC DNA]</scope>
    <source>
        <strain evidence="2 3">KACC 22765</strain>
    </source>
</reference>
<dbReference type="InterPro" id="IPR036873">
    <property type="entry name" value="Rhodanese-like_dom_sf"/>
</dbReference>
<evidence type="ECO:0000259" key="1">
    <source>
        <dbReference type="PROSITE" id="PS50206"/>
    </source>
</evidence>
<dbReference type="SUPFAM" id="SSF52821">
    <property type="entry name" value="Rhodanese/Cell cycle control phosphatase"/>
    <property type="match status" value="1"/>
</dbReference>
<dbReference type="PANTHER" id="PTHR43031:SF1">
    <property type="entry name" value="PYRIDINE NUCLEOTIDE-DISULPHIDE OXIDOREDUCTASE"/>
    <property type="match status" value="1"/>
</dbReference>
<dbReference type="PROSITE" id="PS50206">
    <property type="entry name" value="RHODANESE_3"/>
    <property type="match status" value="1"/>
</dbReference>
<dbReference type="InterPro" id="IPR001763">
    <property type="entry name" value="Rhodanese-like_dom"/>
</dbReference>
<proteinExistence type="predicted"/>
<dbReference type="PANTHER" id="PTHR43031">
    <property type="entry name" value="FAD-DEPENDENT OXIDOREDUCTASE"/>
    <property type="match status" value="1"/>
</dbReference>
<keyword evidence="3" id="KW-1185">Reference proteome</keyword>
<dbReference type="InterPro" id="IPR050229">
    <property type="entry name" value="GlpE_sulfurtransferase"/>
</dbReference>
<dbReference type="EMBL" id="CP117880">
    <property type="protein sequence ID" value="WDF70229.1"/>
    <property type="molecule type" value="Genomic_DNA"/>
</dbReference>
<sequence length="130" mass="14587">MTFLHRFFLLIVCSGLGMLRLSAQEKLTTAAFLDSISLQTVSLVDVRSADEYANGHLATAQQLDWNDKETFVRETAAWDTSKPLYLYCFSGARSAKAAKFLREKGFQVYELDGGLKNVAKEKLTKKQQAN</sequence>
<accession>A0ABY7WSE8</accession>
<feature type="domain" description="Rhodanese" evidence="1">
    <location>
        <begin position="37"/>
        <end position="127"/>
    </location>
</feature>
<protein>
    <submittedName>
        <fullName evidence="2">Rhodanese-like domain-containing protein</fullName>
    </submittedName>
</protein>
<dbReference type="Pfam" id="PF00581">
    <property type="entry name" value="Rhodanese"/>
    <property type="match status" value="1"/>
</dbReference>
<dbReference type="SMART" id="SM00450">
    <property type="entry name" value="RHOD"/>
    <property type="match status" value="1"/>
</dbReference>
<evidence type="ECO:0000313" key="2">
    <source>
        <dbReference type="EMBL" id="WDF70229.1"/>
    </source>
</evidence>
<evidence type="ECO:0000313" key="3">
    <source>
        <dbReference type="Proteomes" id="UP001221558"/>
    </source>
</evidence>
<dbReference type="Gene3D" id="3.40.250.10">
    <property type="entry name" value="Rhodanese-like domain"/>
    <property type="match status" value="1"/>
</dbReference>